<dbReference type="NCBIfam" id="TIGR02097">
    <property type="entry name" value="yccV"/>
    <property type="match status" value="1"/>
</dbReference>
<name>A0AA95KNN3_9GAMM</name>
<dbReference type="AlphaFoldDB" id="A0AA95KNN3"/>
<dbReference type="PANTHER" id="PTHR48439">
    <property type="entry name" value="HEMIMETHYLATED DNA-BINDING DOMAIN-CONTAINING PROTEIN"/>
    <property type="match status" value="1"/>
</dbReference>
<dbReference type="Gene3D" id="2.30.30.390">
    <property type="entry name" value="Hemimethylated DNA-binding domain"/>
    <property type="match status" value="1"/>
</dbReference>
<evidence type="ECO:0000256" key="1">
    <source>
        <dbReference type="NCBIfam" id="TIGR02097"/>
    </source>
</evidence>
<dbReference type="GO" id="GO:0003677">
    <property type="term" value="F:DNA binding"/>
    <property type="evidence" value="ECO:0007669"/>
    <property type="project" value="UniProtKB-UniRule"/>
</dbReference>
<reference evidence="3" key="2">
    <citation type="submission" date="2023-04" db="EMBL/GenBank/DDBJ databases">
        <authorList>
            <person name="Beletskiy A.V."/>
            <person name="Mardanov A.V."/>
            <person name="Ravin N.V."/>
        </authorList>
    </citation>
    <scope>NUCLEOTIDE SEQUENCE</scope>
    <source>
        <strain evidence="3">GKL-02</strain>
    </source>
</reference>
<dbReference type="SUPFAM" id="SSF141255">
    <property type="entry name" value="YccV-like"/>
    <property type="match status" value="1"/>
</dbReference>
<gene>
    <name evidence="3" type="primary">hspQ</name>
    <name evidence="3" type="ORF">QJT81_18880</name>
</gene>
<dbReference type="InterPro" id="IPR036623">
    <property type="entry name" value="Hemimethylated_DNA-bd_sf"/>
</dbReference>
<accession>A0AA95KNN3</accession>
<dbReference type="Proteomes" id="UP001301326">
    <property type="component" value="Chromosome"/>
</dbReference>
<evidence type="ECO:0000313" key="3">
    <source>
        <dbReference type="EMBL" id="WGZ93827.1"/>
    </source>
</evidence>
<dbReference type="InterPro" id="IPR053189">
    <property type="entry name" value="Clp_protease_adapter_ClpF"/>
</dbReference>
<feature type="domain" description="Hemimethylated DNA-binding" evidence="2">
    <location>
        <begin position="16"/>
        <end position="113"/>
    </location>
</feature>
<dbReference type="EMBL" id="CP124756">
    <property type="protein sequence ID" value="WGZ93827.1"/>
    <property type="molecule type" value="Genomic_DNA"/>
</dbReference>
<dbReference type="Pfam" id="PF08755">
    <property type="entry name" value="YccV-like"/>
    <property type="match status" value="1"/>
</dbReference>
<proteinExistence type="predicted"/>
<dbReference type="PANTHER" id="PTHR48439:SF1">
    <property type="entry name" value="HEMIMETHYLATED DNA-BINDING DOMAIN-CONTAINING PROTEIN"/>
    <property type="match status" value="1"/>
</dbReference>
<protein>
    <recommendedName>
        <fullName evidence="1">Heat shock protein HspQ</fullName>
    </recommendedName>
</protein>
<dbReference type="SMART" id="SM00992">
    <property type="entry name" value="YccV-like"/>
    <property type="match status" value="1"/>
</dbReference>
<reference evidence="3" key="1">
    <citation type="journal article" date="2023" name="Int. J. Mol. Sci.">
        <title>Metagenomics Revealed a New Genus 'Candidatus Thiocaldithrix dubininis' gen. nov., sp. nov. and a New Species 'Candidatus Thiothrix putei' sp. nov. in the Family Thiotrichaceae, Some Members of Which Have Traits of Both Na+- and H+-Motive Energetics.</title>
        <authorList>
            <person name="Ravin N.V."/>
            <person name="Muntyan M.S."/>
            <person name="Smolyakov D.D."/>
            <person name="Rudenko T.S."/>
            <person name="Beletsky A.V."/>
            <person name="Mardanov A.V."/>
            <person name="Grabovich M.Y."/>
        </authorList>
    </citation>
    <scope>NUCLEOTIDE SEQUENCE</scope>
    <source>
        <strain evidence="3">GKL-02</strain>
    </source>
</reference>
<sequence>MIMKSIEDIVMMEEKIASFGIGQVIHHRLFNYRGVIFDVDPDFKGTEEWFQKNVEAGSPTKEEPWYHVLIDQDGRVAYVAERNLEAADPSDPVEHPLLENFFTGFVGDHYQARQTLN</sequence>
<keyword evidence="3" id="KW-0346">Stress response</keyword>
<evidence type="ECO:0000259" key="2">
    <source>
        <dbReference type="SMART" id="SM00992"/>
    </source>
</evidence>
<dbReference type="InterPro" id="IPR011722">
    <property type="entry name" value="Hemimethylated_DNA-bd_dom"/>
</dbReference>
<dbReference type="KEGG" id="tput:QJT81_18880"/>
<organism evidence="3">
    <name type="scientific">Candidatus Thiothrix putei</name>
    <dbReference type="NCBI Taxonomy" id="3080811"/>
    <lineage>
        <taxon>Bacteria</taxon>
        <taxon>Pseudomonadati</taxon>
        <taxon>Pseudomonadota</taxon>
        <taxon>Gammaproteobacteria</taxon>
        <taxon>Thiotrichales</taxon>
        <taxon>Thiotrichaceae</taxon>
        <taxon>Thiothrix</taxon>
    </lineage>
</organism>